<protein>
    <submittedName>
        <fullName evidence="1">Uncharacterized protein</fullName>
    </submittedName>
</protein>
<sequence length="78" mass="9199">MKNIAQNGFVLVPVELSQEAATKRAEEQFIENLDFFKSMNRYCTSQELERQKTRWIEHRAAQLQEQYRALVKVVGRTP</sequence>
<evidence type="ECO:0000313" key="1">
    <source>
        <dbReference type="EMBL" id="EOR08625.1"/>
    </source>
</evidence>
<evidence type="ECO:0000313" key="2">
    <source>
        <dbReference type="Proteomes" id="UP000016203"/>
    </source>
</evidence>
<name>R9B2V0_9GAMM</name>
<dbReference type="OrthoDB" id="6712272at2"/>
<accession>R9B2V0</accession>
<dbReference type="PATRIC" id="fig|1217699.3.peg.1115"/>
<proteinExistence type="predicted"/>
<dbReference type="AlphaFoldDB" id="R9B2V0"/>
<reference evidence="1 2" key="1">
    <citation type="submission" date="2013-03" db="EMBL/GenBank/DDBJ databases">
        <title>The Genome Sequence of Acinetobacter sp. CIP 110321.</title>
        <authorList>
            <consortium name="The Broad Institute Genome Sequencing Platform"/>
            <consortium name="The Broad Institute Genome Sequencing Center for Infectious Disease"/>
            <person name="Cerqueira G."/>
            <person name="Feldgarden M."/>
            <person name="Courvalin P."/>
            <person name="Perichon B."/>
            <person name="Grillot-Courvalin C."/>
            <person name="Clermont D."/>
            <person name="Rocha E."/>
            <person name="Yoon E.-J."/>
            <person name="Nemec A."/>
            <person name="Walker B."/>
            <person name="Young S.K."/>
            <person name="Zeng Q."/>
            <person name="Gargeya S."/>
            <person name="Fitzgerald M."/>
            <person name="Haas B."/>
            <person name="Abouelleil A."/>
            <person name="Alvarado L."/>
            <person name="Arachchi H.M."/>
            <person name="Berlin A.M."/>
            <person name="Chapman S.B."/>
            <person name="Dewar J."/>
            <person name="Goldberg J."/>
            <person name="Griggs A."/>
            <person name="Gujja S."/>
            <person name="Hansen M."/>
            <person name="Howarth C."/>
            <person name="Imamovic A."/>
            <person name="Larimer J."/>
            <person name="McCowan C."/>
            <person name="Murphy C."/>
            <person name="Neiman D."/>
            <person name="Pearson M."/>
            <person name="Priest M."/>
            <person name="Roberts A."/>
            <person name="Saif S."/>
            <person name="Shea T."/>
            <person name="Sisk P."/>
            <person name="Sykes S."/>
            <person name="Wortman J."/>
            <person name="Nusbaum C."/>
            <person name="Birren B."/>
        </authorList>
    </citation>
    <scope>NUCLEOTIDE SEQUENCE [LARGE SCALE GENOMIC DNA]</scope>
    <source>
        <strain evidence="1 2">CIP 110321</strain>
    </source>
</reference>
<comment type="caution">
    <text evidence="1">The sequence shown here is derived from an EMBL/GenBank/DDBJ whole genome shotgun (WGS) entry which is preliminary data.</text>
</comment>
<dbReference type="HOGENOM" id="CLU_2613982_0_0_6"/>
<dbReference type="EMBL" id="AQFL01000009">
    <property type="protein sequence ID" value="EOR08625.1"/>
    <property type="molecule type" value="Genomic_DNA"/>
</dbReference>
<dbReference type="RefSeq" id="WP_016162968.1">
    <property type="nucleotide sequence ID" value="NZ_KE007347.1"/>
</dbReference>
<gene>
    <name evidence="1" type="ORF">F896_01151</name>
</gene>
<organism evidence="1 2">
    <name type="scientific">Acinetobacter genomosp. 15BJ</name>
    <dbReference type="NCBI Taxonomy" id="106651"/>
    <lineage>
        <taxon>Bacteria</taxon>
        <taxon>Pseudomonadati</taxon>
        <taxon>Pseudomonadota</taxon>
        <taxon>Gammaproteobacteria</taxon>
        <taxon>Moraxellales</taxon>
        <taxon>Moraxellaceae</taxon>
        <taxon>Acinetobacter</taxon>
    </lineage>
</organism>
<dbReference type="Proteomes" id="UP000016203">
    <property type="component" value="Unassembled WGS sequence"/>
</dbReference>